<dbReference type="EMBL" id="CP021780">
    <property type="protein sequence ID" value="ASA20479.1"/>
    <property type="molecule type" value="Genomic_DNA"/>
</dbReference>
<protein>
    <recommendedName>
        <fullName evidence="1">Phospholipase C/D domain-containing protein</fullName>
    </recommendedName>
</protein>
<evidence type="ECO:0000259" key="1">
    <source>
        <dbReference type="Pfam" id="PF00882"/>
    </source>
</evidence>
<name>A0A2Z2KEK4_9BACL</name>
<gene>
    <name evidence="2" type="ORF">B9T62_06480</name>
</gene>
<dbReference type="Proteomes" id="UP000249890">
    <property type="component" value="Chromosome"/>
</dbReference>
<evidence type="ECO:0000313" key="3">
    <source>
        <dbReference type="Proteomes" id="UP000249890"/>
    </source>
</evidence>
<feature type="domain" description="Phospholipase C/D" evidence="1">
    <location>
        <begin position="6"/>
        <end position="151"/>
    </location>
</feature>
<sequence length="328" mass="38099">MPNIWMHLEYGKQLAAEFADRLPFLSGLKQYGNLYRFGCQGPDSLYYHSFLPWRKERSAARLGDLMHSHSCGPVLVEFWQRASALPPAESVQTQLYFLGYLTHHLLDRNLHPYINWKAGYKQRDHGRFELALDTVFMNKVRGLDTWRLAAWKQIDIGSSGLPEPIQTILQDTAATWYPEAMKYLPAEIWEESYLDMVLAHKCLYDPHGWKKALLRKKARSYFYQKLTEDEQQLDYLNGHHTEWRHSALYSEARTDSVAELWEQAMAEGRTVLQALADWLFSPSAAEANSRLEAFKLVLGDRSYDTGKECSSNLQNQYSEPIWEQHVSS</sequence>
<dbReference type="RefSeq" id="WP_087914499.1">
    <property type="nucleotide sequence ID" value="NZ_CP021780.1"/>
</dbReference>
<dbReference type="OrthoDB" id="9810528at2"/>
<accession>A0A2Z2KEK4</accession>
<dbReference type="InterPro" id="IPR029002">
    <property type="entry name" value="PLPC/GPLD1"/>
</dbReference>
<evidence type="ECO:0000313" key="2">
    <source>
        <dbReference type="EMBL" id="ASA20479.1"/>
    </source>
</evidence>
<proteinExistence type="predicted"/>
<dbReference type="KEGG" id="pdh:B9T62_06480"/>
<dbReference type="Pfam" id="PF00882">
    <property type="entry name" value="Zn_dep_PLPC"/>
    <property type="match status" value="1"/>
</dbReference>
<dbReference type="AlphaFoldDB" id="A0A2Z2KEK4"/>
<reference evidence="2 3" key="1">
    <citation type="submission" date="2017-06" db="EMBL/GenBank/DDBJ databases">
        <title>Complete genome sequence of Paenibacillus donghaensis KCTC 13049T isolated from East Sea sediment, South Korea.</title>
        <authorList>
            <person name="Jung B.K."/>
            <person name="Hong S.-J."/>
            <person name="Shin J.-H."/>
        </authorList>
    </citation>
    <scope>NUCLEOTIDE SEQUENCE [LARGE SCALE GENOMIC DNA]</scope>
    <source>
        <strain evidence="2 3">KCTC 13049</strain>
    </source>
</reference>
<keyword evidence="3" id="KW-1185">Reference proteome</keyword>
<organism evidence="2 3">
    <name type="scientific">Paenibacillus donghaensis</name>
    <dbReference type="NCBI Taxonomy" id="414771"/>
    <lineage>
        <taxon>Bacteria</taxon>
        <taxon>Bacillati</taxon>
        <taxon>Bacillota</taxon>
        <taxon>Bacilli</taxon>
        <taxon>Bacillales</taxon>
        <taxon>Paenibacillaceae</taxon>
        <taxon>Paenibacillus</taxon>
    </lineage>
</organism>